<dbReference type="Gene3D" id="3.40.50.150">
    <property type="entry name" value="Vaccinia Virus protein VP39"/>
    <property type="match status" value="1"/>
</dbReference>
<dbReference type="SUPFAM" id="SSF53335">
    <property type="entry name" value="S-adenosyl-L-methionine-dependent methyltransferases"/>
    <property type="match status" value="1"/>
</dbReference>
<evidence type="ECO:0000313" key="1">
    <source>
        <dbReference type="EMBL" id="MFG3817980.1"/>
    </source>
</evidence>
<keyword evidence="2" id="KW-1185">Reference proteome</keyword>
<gene>
    <name evidence="1" type="ORF">VPK24_10060</name>
</gene>
<dbReference type="InterPro" id="IPR029063">
    <property type="entry name" value="SAM-dependent_MTases_sf"/>
</dbReference>
<keyword evidence="1" id="KW-0489">Methyltransferase</keyword>
<accession>A0ABW7C9Y8</accession>
<dbReference type="InterPro" id="IPR011990">
    <property type="entry name" value="TPR-like_helical_dom_sf"/>
</dbReference>
<dbReference type="RefSeq" id="WP_393012760.1">
    <property type="nucleotide sequence ID" value="NZ_JAZAQF010000059.1"/>
</dbReference>
<dbReference type="EC" id="2.1.1.-" evidence="1"/>
<name>A0ABW7C9Y8_9CYAN</name>
<comment type="caution">
    <text evidence="1">The sequence shown here is derived from an EMBL/GenBank/DDBJ whole genome shotgun (WGS) entry which is preliminary data.</text>
</comment>
<sequence>MADSVVSCFEQAQAAIAAGQVDRAGQLYLQATDFLKPQEHRRWGELFQQAGQWDWAEALLRRLARQHPTMPEAWTDLGTLLVSRDQLPEAQACFAKAHRLRGWPESGDRGYWFSRDWFSNQLPNWVNWVQPLANRGPVQALEIGSFEGMSACWLLDRVLLDPEARLTCIEPEIRSTLRDNLDRSGRAPQVTLLSQLSWEALAQLPVDHYDLAYIDGCHAPWVAFRDAVMTWPLVKVGGLVVIDDYRYVGLPEDCPQFGVDLFMLLFTHCFEVVFSGYQLFLRKVRDWQPLTVPWQRAAEATTDPLLLDALAWALARSHQWDAAQQLCERAIGLAPQVAAPYLTLAEIWAQHQPEFSDQDLAHYGPLTRSLVQVFGHSLPGFALKTVPVGTGYDLEPLVAYLQALEKNTYWHEPVSNLLTVLERQGKQQGMPQAMAAWLDRLHHPPADGLALPHRPDLWRLIGDLAIASNNATAAALAYRCALH</sequence>
<dbReference type="GO" id="GO:0008168">
    <property type="term" value="F:methyltransferase activity"/>
    <property type="evidence" value="ECO:0007669"/>
    <property type="project" value="UniProtKB-KW"/>
</dbReference>
<dbReference type="SUPFAM" id="SSF48452">
    <property type="entry name" value="TPR-like"/>
    <property type="match status" value="1"/>
</dbReference>
<dbReference type="EMBL" id="JAZAQF010000059">
    <property type="protein sequence ID" value="MFG3817980.1"/>
    <property type="molecule type" value="Genomic_DNA"/>
</dbReference>
<proteinExistence type="predicted"/>
<protein>
    <submittedName>
        <fullName evidence="1">Class I SAM-dependent methyltransferase</fullName>
        <ecNumber evidence="1">2.1.1.-</ecNumber>
    </submittedName>
</protein>
<dbReference type="Proteomes" id="UP001604335">
    <property type="component" value="Unassembled WGS sequence"/>
</dbReference>
<dbReference type="Gene3D" id="1.25.40.10">
    <property type="entry name" value="Tetratricopeptide repeat domain"/>
    <property type="match status" value="2"/>
</dbReference>
<dbReference type="SMART" id="SM00028">
    <property type="entry name" value="TPR"/>
    <property type="match status" value="3"/>
</dbReference>
<organism evidence="1 2">
    <name type="scientific">Limnothrix redekei LRLZ20PSL1</name>
    <dbReference type="NCBI Taxonomy" id="3112953"/>
    <lineage>
        <taxon>Bacteria</taxon>
        <taxon>Bacillati</taxon>
        <taxon>Cyanobacteriota</taxon>
        <taxon>Cyanophyceae</taxon>
        <taxon>Pseudanabaenales</taxon>
        <taxon>Pseudanabaenaceae</taxon>
        <taxon>Limnothrix</taxon>
    </lineage>
</organism>
<reference evidence="2" key="1">
    <citation type="journal article" date="2024" name="Algal Res.">
        <title>Biochemical, toxicological and genomic investigation of a high-biomass producing Limnothrix strain isolated from Italian shallow drinking water reservoir.</title>
        <authorList>
            <person name="Simonazzi M."/>
            <person name="Shishido T.K."/>
            <person name="Delbaje E."/>
            <person name="Wahlsten M."/>
            <person name="Fewer D.P."/>
            <person name="Sivonen K."/>
            <person name="Pezzolesi L."/>
            <person name="Pistocchi R."/>
        </authorList>
    </citation>
    <scope>NUCLEOTIDE SEQUENCE [LARGE SCALE GENOMIC DNA]</scope>
    <source>
        <strain evidence="2">LRLZ20PSL1</strain>
    </source>
</reference>
<dbReference type="GO" id="GO:0032259">
    <property type="term" value="P:methylation"/>
    <property type="evidence" value="ECO:0007669"/>
    <property type="project" value="UniProtKB-KW"/>
</dbReference>
<evidence type="ECO:0000313" key="2">
    <source>
        <dbReference type="Proteomes" id="UP001604335"/>
    </source>
</evidence>
<dbReference type="InterPro" id="IPR019734">
    <property type="entry name" value="TPR_rpt"/>
</dbReference>
<dbReference type="Pfam" id="PF13578">
    <property type="entry name" value="Methyltransf_24"/>
    <property type="match status" value="1"/>
</dbReference>
<keyword evidence="1" id="KW-0808">Transferase</keyword>